<name>A0A4Q0SZN6_9BACT</name>
<dbReference type="GO" id="GO:0046872">
    <property type="term" value="F:metal ion binding"/>
    <property type="evidence" value="ECO:0007669"/>
    <property type="project" value="UniProtKB-KW"/>
</dbReference>
<dbReference type="AlphaFoldDB" id="A0A4Q0SZN6"/>
<feature type="domain" description="VOC" evidence="2">
    <location>
        <begin position="7"/>
        <end position="155"/>
    </location>
</feature>
<dbReference type="PANTHER" id="PTHR43048">
    <property type="entry name" value="METHYLMALONYL-COA EPIMERASE"/>
    <property type="match status" value="1"/>
</dbReference>
<accession>A0A4Q0SZN6</accession>
<comment type="caution">
    <text evidence="3">The sequence shown here is derived from an EMBL/GenBank/DDBJ whole genome shotgun (WGS) entry which is preliminary data.</text>
</comment>
<keyword evidence="4" id="KW-1185">Reference proteome</keyword>
<evidence type="ECO:0000259" key="2">
    <source>
        <dbReference type="PROSITE" id="PS51819"/>
    </source>
</evidence>
<dbReference type="GO" id="GO:0004493">
    <property type="term" value="F:methylmalonyl-CoA epimerase activity"/>
    <property type="evidence" value="ECO:0007669"/>
    <property type="project" value="TreeGrafter"/>
</dbReference>
<dbReference type="RefSeq" id="WP_128913839.1">
    <property type="nucleotide sequence ID" value="NZ_RDSM01000002.1"/>
</dbReference>
<dbReference type="PANTHER" id="PTHR43048:SF6">
    <property type="entry name" value="BLR8189 PROTEIN"/>
    <property type="match status" value="1"/>
</dbReference>
<evidence type="ECO:0000256" key="1">
    <source>
        <dbReference type="ARBA" id="ARBA00022723"/>
    </source>
</evidence>
<dbReference type="InterPro" id="IPR029068">
    <property type="entry name" value="Glyas_Bleomycin-R_OHBP_Dase"/>
</dbReference>
<protein>
    <recommendedName>
        <fullName evidence="2">VOC domain-containing protein</fullName>
    </recommendedName>
</protein>
<keyword evidence="1" id="KW-0479">Metal-binding</keyword>
<reference evidence="3 4" key="1">
    <citation type="submission" date="2018-11" db="EMBL/GenBank/DDBJ databases">
        <authorList>
            <person name="Mardanov A.V."/>
            <person name="Ravin N.V."/>
            <person name="Dedysh S.N."/>
        </authorList>
    </citation>
    <scope>NUCLEOTIDE SEQUENCE [LARGE SCALE GENOMIC DNA]</scope>
    <source>
        <strain evidence="3 4">AF10</strain>
    </source>
</reference>
<dbReference type="SUPFAM" id="SSF54593">
    <property type="entry name" value="Glyoxalase/Bleomycin resistance protein/Dihydroxybiphenyl dioxygenase"/>
    <property type="match status" value="1"/>
</dbReference>
<reference evidence="4" key="2">
    <citation type="submission" date="2019-02" db="EMBL/GenBank/DDBJ databases">
        <title>Granulicella sibirica sp. nov., a psychrotolerant acidobacterium isolated from an organic soil layer in forested tundra, West Siberia.</title>
        <authorList>
            <person name="Oshkin I.Y."/>
            <person name="Kulichevskaya I.S."/>
            <person name="Rijpstra W.I.C."/>
            <person name="Sinninghe Damste J.S."/>
            <person name="Rakitin A.L."/>
            <person name="Ravin N.V."/>
            <person name="Dedysh S.N."/>
        </authorList>
    </citation>
    <scope>NUCLEOTIDE SEQUENCE [LARGE SCALE GENOMIC DNA]</scope>
    <source>
        <strain evidence="4">AF10</strain>
    </source>
</reference>
<dbReference type="Gene3D" id="3.10.180.10">
    <property type="entry name" value="2,3-Dihydroxybiphenyl 1,2-Dioxygenase, domain 1"/>
    <property type="match status" value="1"/>
</dbReference>
<dbReference type="Pfam" id="PF00903">
    <property type="entry name" value="Glyoxalase"/>
    <property type="match status" value="1"/>
</dbReference>
<dbReference type="InterPro" id="IPR051785">
    <property type="entry name" value="MMCE/EMCE_epimerase"/>
</dbReference>
<evidence type="ECO:0000313" key="3">
    <source>
        <dbReference type="EMBL" id="RXH56367.1"/>
    </source>
</evidence>
<dbReference type="Proteomes" id="UP000289437">
    <property type="component" value="Unassembled WGS sequence"/>
</dbReference>
<evidence type="ECO:0000313" key="4">
    <source>
        <dbReference type="Proteomes" id="UP000289437"/>
    </source>
</evidence>
<dbReference type="GO" id="GO:0046491">
    <property type="term" value="P:L-methylmalonyl-CoA metabolic process"/>
    <property type="evidence" value="ECO:0007669"/>
    <property type="project" value="TreeGrafter"/>
</dbReference>
<dbReference type="EMBL" id="RDSM01000002">
    <property type="protein sequence ID" value="RXH56367.1"/>
    <property type="molecule type" value="Genomic_DNA"/>
</dbReference>
<sequence>MPQTIRGLDHIGITVPDIEAATTFLEGAFGAEVIYQTLTKEDKPQQGGATEHRLHLAQGASIRAIRMLRLQNGPGIELFEMQSPHQQPAARPSDLGLQHMALYVDDVSSATSRFKAAGGTIFSEPHPLPPLESGKDNLFCYGITPWGMMVEFVSYPTTQPYTQETSLRRWTPAPTQ</sequence>
<organism evidence="3 4">
    <name type="scientific">Granulicella sibirica</name>
    <dbReference type="NCBI Taxonomy" id="2479048"/>
    <lineage>
        <taxon>Bacteria</taxon>
        <taxon>Pseudomonadati</taxon>
        <taxon>Acidobacteriota</taxon>
        <taxon>Terriglobia</taxon>
        <taxon>Terriglobales</taxon>
        <taxon>Acidobacteriaceae</taxon>
        <taxon>Granulicella</taxon>
    </lineage>
</organism>
<proteinExistence type="predicted"/>
<dbReference type="OrthoDB" id="2613830at2"/>
<gene>
    <name evidence="3" type="ORF">GRAN_3224</name>
</gene>
<dbReference type="InterPro" id="IPR037523">
    <property type="entry name" value="VOC_core"/>
</dbReference>
<dbReference type="InterPro" id="IPR004360">
    <property type="entry name" value="Glyas_Fos-R_dOase_dom"/>
</dbReference>
<dbReference type="PROSITE" id="PS51819">
    <property type="entry name" value="VOC"/>
    <property type="match status" value="1"/>
</dbReference>